<dbReference type="Gene3D" id="2.170.130.10">
    <property type="entry name" value="TonB-dependent receptor, plug domain"/>
    <property type="match status" value="1"/>
</dbReference>
<keyword evidence="10" id="KW-1185">Reference proteome</keyword>
<evidence type="ECO:0000259" key="8">
    <source>
        <dbReference type="Pfam" id="PF07715"/>
    </source>
</evidence>
<evidence type="ECO:0000313" key="9">
    <source>
        <dbReference type="EMBL" id="MEF3832918.1"/>
    </source>
</evidence>
<proteinExistence type="inferred from homology"/>
<dbReference type="PROSITE" id="PS52016">
    <property type="entry name" value="TONB_DEPENDENT_REC_3"/>
    <property type="match status" value="1"/>
</dbReference>
<dbReference type="InterPro" id="IPR039426">
    <property type="entry name" value="TonB-dep_rcpt-like"/>
</dbReference>
<accession>A0ABU7XQW3</accession>
<evidence type="ECO:0000256" key="2">
    <source>
        <dbReference type="ARBA" id="ARBA00022448"/>
    </source>
</evidence>
<comment type="subcellular location">
    <subcellularLocation>
        <location evidence="1 7">Cell outer membrane</location>
        <topology evidence="1 7">Multi-pass membrane protein</topology>
    </subcellularLocation>
</comment>
<protein>
    <submittedName>
        <fullName evidence="9">TonB-dependent receptor</fullName>
    </submittedName>
</protein>
<evidence type="ECO:0000256" key="7">
    <source>
        <dbReference type="PROSITE-ProRule" id="PRU01360"/>
    </source>
</evidence>
<dbReference type="SUPFAM" id="SSF56935">
    <property type="entry name" value="Porins"/>
    <property type="match status" value="1"/>
</dbReference>
<evidence type="ECO:0000256" key="6">
    <source>
        <dbReference type="ARBA" id="ARBA00023237"/>
    </source>
</evidence>
<dbReference type="Gene3D" id="2.40.170.20">
    <property type="entry name" value="TonB-dependent receptor, beta-barrel domain"/>
    <property type="match status" value="1"/>
</dbReference>
<keyword evidence="3 7" id="KW-1134">Transmembrane beta strand</keyword>
<dbReference type="RefSeq" id="WP_303305286.1">
    <property type="nucleotide sequence ID" value="NZ_JAODOP010000004.1"/>
</dbReference>
<dbReference type="InterPro" id="IPR037066">
    <property type="entry name" value="Plug_dom_sf"/>
</dbReference>
<dbReference type="EMBL" id="JAODOP010000004">
    <property type="protein sequence ID" value="MEF3832918.1"/>
    <property type="molecule type" value="Genomic_DNA"/>
</dbReference>
<evidence type="ECO:0000256" key="1">
    <source>
        <dbReference type="ARBA" id="ARBA00004571"/>
    </source>
</evidence>
<reference evidence="9 10" key="1">
    <citation type="submission" date="2022-09" db="EMBL/GenBank/DDBJ databases">
        <title>Genome sequencing of Flavivirga sp. MEBiC05379.</title>
        <authorList>
            <person name="Oh H.-M."/>
            <person name="Kwon K.K."/>
            <person name="Park M.J."/>
            <person name="Yang S.-H."/>
        </authorList>
    </citation>
    <scope>NUCLEOTIDE SEQUENCE [LARGE SCALE GENOMIC DNA]</scope>
    <source>
        <strain evidence="9 10">MEBiC05379</strain>
    </source>
</reference>
<dbReference type="InterPro" id="IPR036942">
    <property type="entry name" value="Beta-barrel_TonB_sf"/>
</dbReference>
<evidence type="ECO:0000256" key="5">
    <source>
        <dbReference type="ARBA" id="ARBA00023136"/>
    </source>
</evidence>
<dbReference type="Pfam" id="PF07715">
    <property type="entry name" value="Plug"/>
    <property type="match status" value="1"/>
</dbReference>
<keyword evidence="6 7" id="KW-0998">Cell outer membrane</keyword>
<feature type="domain" description="TonB-dependent receptor plug" evidence="8">
    <location>
        <begin position="148"/>
        <end position="222"/>
    </location>
</feature>
<evidence type="ECO:0000313" key="10">
    <source>
        <dbReference type="Proteomes" id="UP001337305"/>
    </source>
</evidence>
<keyword evidence="5 7" id="KW-0472">Membrane</keyword>
<comment type="caution">
    <text evidence="9">The sequence shown here is derived from an EMBL/GenBank/DDBJ whole genome shotgun (WGS) entry which is preliminary data.</text>
</comment>
<organism evidence="9 10">
    <name type="scientific">Flavivirga spongiicola</name>
    <dbReference type="NCBI Taxonomy" id="421621"/>
    <lineage>
        <taxon>Bacteria</taxon>
        <taxon>Pseudomonadati</taxon>
        <taxon>Bacteroidota</taxon>
        <taxon>Flavobacteriia</taxon>
        <taxon>Flavobacteriales</taxon>
        <taxon>Flavobacteriaceae</taxon>
        <taxon>Flavivirga</taxon>
    </lineage>
</organism>
<name>A0ABU7XQW3_9FLAO</name>
<evidence type="ECO:0000256" key="3">
    <source>
        <dbReference type="ARBA" id="ARBA00022452"/>
    </source>
</evidence>
<sequence>MNRKGILSLFSILFFLNVTSLKAQSIQKEKQSLLVILNTLEARYDISFSYADETIKDKEVALPSEDLTLVALLEFLKKKIELDFELLDSRFIAIKHLEKEKGDFRVQKLKEVVVTNYLTNGITKLNDGSITIKPESFGILPGLIEPDVLQTIQALPGVLSADEKISNINVRGGTHDQNLLLWDGIKMYQSGHFFGLISAFNPHTTKRVNVYKNGTSAKYGDGISSIIDIELPDDIDNEFKGGIGFNLINADAYAKIPLSKKTELQLSTRRSVTDLIVTPTYDQYLKRVFEDSDFSQSSNNTISQNETFYFYDITAKFLYDISKKDKIRFHFFNVNNNLNYEELLSNNDRNEALDSELSQRNSAIGLTYTRDWTNKLTTTYQVYVSNYDLDATNFDVFNDQRLIQENEVYDGSSKFDINYKHNRQLKINGGYQFSEVGISNLEDVNNPAFRSYIKNVIRSHAIYAETSLLSNNAKTNLKIGGRLNYINKFKLFLAEPRLRFSQRFLNNFKFEVLGEFKHQTTSQIIDLQNDFLGIENRRWVLSNNNSDNIVINDKTIYPVPVVKSKQLSAGVHYNKNKLLISAEGYIKKVDGIITRSQGFQNQFQFINSIGSYEIQGLDFLLNKQFGNIISSWFSYSYSSNNYIFPSLNDGKKFPNNVDIRHTFSFAGTYTQKAIKLALGLNWHSGKPTTLPDTNDNPDDRVITYTAPNSSNLDDYLRADCSATYAFNISDTARATLGASVWNVLNKKNIINTYYTLDENNEINTVENESLGITPNISLRIYF</sequence>
<dbReference type="InterPro" id="IPR012910">
    <property type="entry name" value="Plug_dom"/>
</dbReference>
<keyword evidence="9" id="KW-0675">Receptor</keyword>
<dbReference type="Proteomes" id="UP001337305">
    <property type="component" value="Unassembled WGS sequence"/>
</dbReference>
<evidence type="ECO:0000256" key="4">
    <source>
        <dbReference type="ARBA" id="ARBA00022692"/>
    </source>
</evidence>
<gene>
    <name evidence="9" type="ORF">N1F79_07240</name>
</gene>
<comment type="similarity">
    <text evidence="7">Belongs to the TonB-dependent receptor family.</text>
</comment>
<keyword evidence="4 7" id="KW-0812">Transmembrane</keyword>
<keyword evidence="2 7" id="KW-0813">Transport</keyword>